<dbReference type="NCBIfam" id="TIGR00724">
    <property type="entry name" value="urea_amlyse_rel"/>
    <property type="match status" value="1"/>
</dbReference>
<keyword evidence="3" id="KW-0067">ATP-binding</keyword>
<reference evidence="6 7" key="1">
    <citation type="submission" date="2017-02" db="EMBL/GenBank/DDBJ databases">
        <authorList>
            <person name="Peterson S.W."/>
        </authorList>
    </citation>
    <scope>NUCLEOTIDE SEQUENCE [LARGE SCALE GENOMIC DNA]</scope>
    <source>
        <strain evidence="6 7">DSM 15102</strain>
    </source>
</reference>
<dbReference type="Pfam" id="PF02626">
    <property type="entry name" value="CT_A_B"/>
    <property type="match status" value="1"/>
</dbReference>
<keyword evidence="7" id="KW-1185">Reference proteome</keyword>
<dbReference type="PANTHER" id="PTHR43309:SF5">
    <property type="entry name" value="5-OXOPROLINASE SUBUNIT C"/>
    <property type="match status" value="1"/>
</dbReference>
<accession>A0A1T4P205</accession>
<evidence type="ECO:0000259" key="5">
    <source>
        <dbReference type="SMART" id="SM00797"/>
    </source>
</evidence>
<dbReference type="InterPro" id="IPR052708">
    <property type="entry name" value="PxpC"/>
</dbReference>
<dbReference type="AlphaFoldDB" id="A0A1T4P205"/>
<dbReference type="PANTHER" id="PTHR43309">
    <property type="entry name" value="5-OXOPROLINASE SUBUNIT C"/>
    <property type="match status" value="1"/>
</dbReference>
<dbReference type="Gene3D" id="2.40.100.10">
    <property type="entry name" value="Cyclophilin-like"/>
    <property type="match status" value="1"/>
</dbReference>
<organism evidence="6 7">
    <name type="scientific">Garciella nitratireducens DSM 15102</name>
    <dbReference type="NCBI Taxonomy" id="1121911"/>
    <lineage>
        <taxon>Bacteria</taxon>
        <taxon>Bacillati</taxon>
        <taxon>Bacillota</taxon>
        <taxon>Clostridia</taxon>
        <taxon>Eubacteriales</taxon>
        <taxon>Eubacteriaceae</taxon>
        <taxon>Garciella</taxon>
    </lineage>
</organism>
<dbReference type="InterPro" id="IPR003778">
    <property type="entry name" value="CT_A_B"/>
</dbReference>
<evidence type="ECO:0000256" key="1">
    <source>
        <dbReference type="ARBA" id="ARBA00022741"/>
    </source>
</evidence>
<evidence type="ECO:0000256" key="2">
    <source>
        <dbReference type="ARBA" id="ARBA00022801"/>
    </source>
</evidence>
<feature type="domain" description="Carboxyltransferase" evidence="5">
    <location>
        <begin position="25"/>
        <end position="307"/>
    </location>
</feature>
<protein>
    <submittedName>
        <fullName evidence="6">Biotin-dependent carboxylase uncharacterized domain-containing protein</fullName>
    </submittedName>
</protein>
<dbReference type="EMBL" id="FUWV01000014">
    <property type="protein sequence ID" value="SJZ85489.1"/>
    <property type="molecule type" value="Genomic_DNA"/>
</dbReference>
<evidence type="ECO:0000256" key="3">
    <source>
        <dbReference type="ARBA" id="ARBA00022840"/>
    </source>
</evidence>
<evidence type="ECO:0000313" key="7">
    <source>
        <dbReference type="Proteomes" id="UP000196365"/>
    </source>
</evidence>
<dbReference type="RefSeq" id="WP_087679256.1">
    <property type="nucleotide sequence ID" value="NZ_FUWV01000014.1"/>
</dbReference>
<keyword evidence="1" id="KW-0547">Nucleotide-binding</keyword>
<dbReference type="OrthoDB" id="9782422at2"/>
<feature type="coiled-coil region" evidence="4">
    <location>
        <begin position="294"/>
        <end position="321"/>
    </location>
</feature>
<gene>
    <name evidence="6" type="ORF">SAMN02745973_01895</name>
</gene>
<dbReference type="InterPro" id="IPR029000">
    <property type="entry name" value="Cyclophilin-like_dom_sf"/>
</dbReference>
<dbReference type="GO" id="GO:0005524">
    <property type="term" value="F:ATP binding"/>
    <property type="evidence" value="ECO:0007669"/>
    <property type="project" value="UniProtKB-KW"/>
</dbReference>
<proteinExistence type="predicted"/>
<dbReference type="GO" id="GO:0016787">
    <property type="term" value="F:hydrolase activity"/>
    <property type="evidence" value="ECO:0007669"/>
    <property type="project" value="UniProtKB-KW"/>
</dbReference>
<name>A0A1T4P205_9FIRM</name>
<dbReference type="SMART" id="SM00797">
    <property type="entry name" value="AHS2"/>
    <property type="match status" value="1"/>
</dbReference>
<keyword evidence="4" id="KW-0175">Coiled coil</keyword>
<keyword evidence="2" id="KW-0378">Hydrolase</keyword>
<sequence>MGKIKIIQPGLMTTVQDLGRYGYQQFGVSVSGAMDSIATRLANILVGNREEEGLLEITMVGPEIEFLDSMIIAITGGDLQPIVNDQPIKMNRSVLINPGDCLRFQGIKKGCRSYIAFAGGVKVPVIMGSKSTFVRAKVGGYKGRALQSGDILDIGEPTNSLEYLVGREVKKDFYDYGSNPIEVRVILGPQDDAFTQEGMQTFFNGEYIVTNKFDRMGYTLEGEKIEHKEGADIISDGISMGAIQIPNQGTPIIMMADRQTTGGYTKIGNVITVDLPKIAQAKPGDKIFFRKSTLEQAHQLIKQQESKIQKWKQQLDTLKKEVISTRKFHLKINEIVYDVKVQELKNE</sequence>
<evidence type="ECO:0000256" key="4">
    <source>
        <dbReference type="SAM" id="Coils"/>
    </source>
</evidence>
<dbReference type="Proteomes" id="UP000196365">
    <property type="component" value="Unassembled WGS sequence"/>
</dbReference>
<dbReference type="SUPFAM" id="SSF50891">
    <property type="entry name" value="Cyclophilin-like"/>
    <property type="match status" value="1"/>
</dbReference>
<evidence type="ECO:0000313" key="6">
    <source>
        <dbReference type="EMBL" id="SJZ85489.1"/>
    </source>
</evidence>